<gene>
    <name evidence="4" type="ORF">QW060_13835</name>
</gene>
<feature type="chain" id="PRO_5047296011" evidence="2">
    <location>
        <begin position="21"/>
        <end position="179"/>
    </location>
</feature>
<comment type="caution">
    <text evidence="4">The sequence shown here is derived from an EMBL/GenBank/DDBJ whole genome shotgun (WGS) entry which is preliminary data.</text>
</comment>
<evidence type="ECO:0000313" key="5">
    <source>
        <dbReference type="Proteomes" id="UP001242368"/>
    </source>
</evidence>
<dbReference type="Proteomes" id="UP001242368">
    <property type="component" value="Unassembled WGS sequence"/>
</dbReference>
<dbReference type="Pfam" id="PF08239">
    <property type="entry name" value="SH3_3"/>
    <property type="match status" value="1"/>
</dbReference>
<protein>
    <submittedName>
        <fullName evidence="4">SH3 domain-containing protein</fullName>
    </submittedName>
</protein>
<feature type="compositionally biased region" description="Polar residues" evidence="1">
    <location>
        <begin position="70"/>
        <end position="87"/>
    </location>
</feature>
<keyword evidence="2" id="KW-0732">Signal</keyword>
<dbReference type="PROSITE" id="PS51781">
    <property type="entry name" value="SH3B"/>
    <property type="match status" value="1"/>
</dbReference>
<accession>A0ABT8CYE7</accession>
<dbReference type="RefSeq" id="WP_290364068.1">
    <property type="nucleotide sequence ID" value="NZ_JAUFQU010000001.1"/>
</dbReference>
<dbReference type="InterPro" id="IPR003646">
    <property type="entry name" value="SH3-like_bac-type"/>
</dbReference>
<feature type="region of interest" description="Disordered" evidence="1">
    <location>
        <begin position="64"/>
        <end position="87"/>
    </location>
</feature>
<feature type="signal peptide" evidence="2">
    <location>
        <begin position="1"/>
        <end position="20"/>
    </location>
</feature>
<dbReference type="PROSITE" id="PS51257">
    <property type="entry name" value="PROKAR_LIPOPROTEIN"/>
    <property type="match status" value="1"/>
</dbReference>
<proteinExistence type="predicted"/>
<evidence type="ECO:0000313" key="4">
    <source>
        <dbReference type="EMBL" id="MDN3708187.1"/>
    </source>
</evidence>
<evidence type="ECO:0000256" key="2">
    <source>
        <dbReference type="SAM" id="SignalP"/>
    </source>
</evidence>
<sequence>MTKKILLFLLFLTTHFIANSQNNQLLASCCETSEARCTGSDYCTACKNCSRCAHCNSGGSCGVCSSSQSKPVTTKKSTPVNKPSLRPSSSPEVFFYYKDELLVANKSNVNMRSGAGTHYDITEKLKINDEVLFIQQSGQWIKVTVKKSKKTGWVYAKNLKRKPKPSTTAKAILQKNWKT</sequence>
<organism evidence="4 5">
    <name type="scientific">Paenimyroides ceti</name>
    <dbReference type="NCBI Taxonomy" id="395087"/>
    <lineage>
        <taxon>Bacteria</taxon>
        <taxon>Pseudomonadati</taxon>
        <taxon>Bacteroidota</taxon>
        <taxon>Flavobacteriia</taxon>
        <taxon>Flavobacteriales</taxon>
        <taxon>Flavobacteriaceae</taxon>
        <taxon>Paenimyroides</taxon>
    </lineage>
</organism>
<dbReference type="EMBL" id="JAUFQU010000001">
    <property type="protein sequence ID" value="MDN3708187.1"/>
    <property type="molecule type" value="Genomic_DNA"/>
</dbReference>
<name>A0ABT8CYE7_9FLAO</name>
<evidence type="ECO:0000259" key="3">
    <source>
        <dbReference type="PROSITE" id="PS51781"/>
    </source>
</evidence>
<reference evidence="5" key="1">
    <citation type="journal article" date="2019" name="Int. J. Syst. Evol. Microbiol.">
        <title>The Global Catalogue of Microorganisms (GCM) 10K type strain sequencing project: providing services to taxonomists for standard genome sequencing and annotation.</title>
        <authorList>
            <consortium name="The Broad Institute Genomics Platform"/>
            <consortium name="The Broad Institute Genome Sequencing Center for Infectious Disease"/>
            <person name="Wu L."/>
            <person name="Ma J."/>
        </authorList>
    </citation>
    <scope>NUCLEOTIDE SEQUENCE [LARGE SCALE GENOMIC DNA]</scope>
    <source>
        <strain evidence="5">CECT 7184</strain>
    </source>
</reference>
<dbReference type="SMART" id="SM00287">
    <property type="entry name" value="SH3b"/>
    <property type="match status" value="1"/>
</dbReference>
<evidence type="ECO:0000256" key="1">
    <source>
        <dbReference type="SAM" id="MobiDB-lite"/>
    </source>
</evidence>
<keyword evidence="5" id="KW-1185">Reference proteome</keyword>
<dbReference type="Gene3D" id="2.30.30.40">
    <property type="entry name" value="SH3 Domains"/>
    <property type="match status" value="1"/>
</dbReference>
<feature type="domain" description="SH3b" evidence="3">
    <location>
        <begin position="98"/>
        <end position="163"/>
    </location>
</feature>